<dbReference type="EMBL" id="JBFNXX010000012">
    <property type="protein sequence ID" value="MEW9921019.1"/>
    <property type="molecule type" value="Genomic_DNA"/>
</dbReference>
<protein>
    <submittedName>
        <fullName evidence="2">Uncharacterized protein</fullName>
    </submittedName>
</protein>
<feature type="transmembrane region" description="Helical" evidence="1">
    <location>
        <begin position="49"/>
        <end position="72"/>
    </location>
</feature>
<comment type="caution">
    <text evidence="2">The sequence shown here is derived from an EMBL/GenBank/DDBJ whole genome shotgun (WGS) entry which is preliminary data.</text>
</comment>
<keyword evidence="1" id="KW-0812">Transmembrane</keyword>
<feature type="transmembrane region" description="Helical" evidence="1">
    <location>
        <begin position="84"/>
        <end position="102"/>
    </location>
</feature>
<keyword evidence="1" id="KW-0472">Membrane</keyword>
<accession>A0ABV3RPX7</accession>
<dbReference type="Proteomes" id="UP001556098">
    <property type="component" value="Unassembled WGS sequence"/>
</dbReference>
<reference evidence="2 3" key="1">
    <citation type="submission" date="2024-07" db="EMBL/GenBank/DDBJ databases">
        <title>Marimonas sp.nov., isolated from tidal-flat sediment.</title>
        <authorList>
            <person name="Jayan J.N."/>
            <person name="Lee S.S."/>
        </authorList>
    </citation>
    <scope>NUCLEOTIDE SEQUENCE [LARGE SCALE GENOMIC DNA]</scope>
    <source>
        <strain evidence="2 3">MJW-29</strain>
    </source>
</reference>
<evidence type="ECO:0000313" key="2">
    <source>
        <dbReference type="EMBL" id="MEW9921019.1"/>
    </source>
</evidence>
<sequence length="150" mass="15789">MTGINYSRVLLGGIVAGLLLAGGEAVLGSFVLSSDWEGTSIDPQAVTHGTWHSLGVISVVFLNGFVLTWLYASMRPRFGPGPKTAILSGLTLWLIAWALMGISLTLSGVVTSRIAIVSAIWGVFEVPLAALAGAWFYRENNQTGAQALNA</sequence>
<proteinExistence type="predicted"/>
<organism evidence="2 3">
    <name type="scientific">Sulfitobacter sediminis</name>
    <dbReference type="NCBI Taxonomy" id="3234186"/>
    <lineage>
        <taxon>Bacteria</taxon>
        <taxon>Pseudomonadati</taxon>
        <taxon>Pseudomonadota</taxon>
        <taxon>Alphaproteobacteria</taxon>
        <taxon>Rhodobacterales</taxon>
        <taxon>Roseobacteraceae</taxon>
        <taxon>Sulfitobacter</taxon>
    </lineage>
</organism>
<name>A0ABV3RPX7_9RHOB</name>
<keyword evidence="3" id="KW-1185">Reference proteome</keyword>
<keyword evidence="1" id="KW-1133">Transmembrane helix</keyword>
<gene>
    <name evidence="2" type="ORF">AB2B41_15510</name>
</gene>
<evidence type="ECO:0000256" key="1">
    <source>
        <dbReference type="SAM" id="Phobius"/>
    </source>
</evidence>
<feature type="transmembrane region" description="Helical" evidence="1">
    <location>
        <begin position="114"/>
        <end position="137"/>
    </location>
</feature>
<evidence type="ECO:0000313" key="3">
    <source>
        <dbReference type="Proteomes" id="UP001556098"/>
    </source>
</evidence>
<dbReference type="RefSeq" id="WP_367878721.1">
    <property type="nucleotide sequence ID" value="NZ_JBFNXX010000012.1"/>
</dbReference>